<dbReference type="InterPro" id="IPR015943">
    <property type="entry name" value="WD40/YVTN_repeat-like_dom_sf"/>
</dbReference>
<evidence type="ECO:0000313" key="7">
    <source>
        <dbReference type="Proteomes" id="UP001150538"/>
    </source>
</evidence>
<name>A0A9W8A858_9FUNG</name>
<feature type="repeat" description="WD" evidence="3">
    <location>
        <begin position="355"/>
        <end position="396"/>
    </location>
</feature>
<feature type="compositionally biased region" description="Basic and acidic residues" evidence="5">
    <location>
        <begin position="1"/>
        <end position="12"/>
    </location>
</feature>
<dbReference type="Proteomes" id="UP001150538">
    <property type="component" value="Unassembled WGS sequence"/>
</dbReference>
<dbReference type="AlphaFoldDB" id="A0A9W8A858"/>
<dbReference type="Gene3D" id="2.130.10.10">
    <property type="entry name" value="YVTN repeat-like/Quinoprotein amine dehydrogenase"/>
    <property type="match status" value="2"/>
</dbReference>
<evidence type="ECO:0000256" key="4">
    <source>
        <dbReference type="SAM" id="Coils"/>
    </source>
</evidence>
<keyword evidence="2" id="KW-0677">Repeat</keyword>
<feature type="compositionally biased region" description="Low complexity" evidence="5">
    <location>
        <begin position="159"/>
        <end position="174"/>
    </location>
</feature>
<feature type="repeat" description="WD" evidence="3">
    <location>
        <begin position="481"/>
        <end position="520"/>
    </location>
</feature>
<feature type="region of interest" description="Disordered" evidence="5">
    <location>
        <begin position="158"/>
        <end position="188"/>
    </location>
</feature>
<dbReference type="PROSITE" id="PS50082">
    <property type="entry name" value="WD_REPEATS_2"/>
    <property type="match status" value="5"/>
</dbReference>
<dbReference type="InterPro" id="IPR036322">
    <property type="entry name" value="WD40_repeat_dom_sf"/>
</dbReference>
<keyword evidence="4" id="KW-0175">Coiled coil</keyword>
<feature type="repeat" description="WD" evidence="3">
    <location>
        <begin position="600"/>
        <end position="639"/>
    </location>
</feature>
<feature type="coiled-coil region" evidence="4">
    <location>
        <begin position="228"/>
        <end position="273"/>
    </location>
</feature>
<dbReference type="PANTHER" id="PTHR22847">
    <property type="entry name" value="WD40 REPEAT PROTEIN"/>
    <property type="match status" value="1"/>
</dbReference>
<keyword evidence="1 3" id="KW-0853">WD repeat</keyword>
<gene>
    <name evidence="6" type="primary">MDV1</name>
    <name evidence="6" type="ORF">H4219_001471</name>
</gene>
<dbReference type="OrthoDB" id="496at2759"/>
<evidence type="ECO:0000256" key="5">
    <source>
        <dbReference type="SAM" id="MobiDB-lite"/>
    </source>
</evidence>
<dbReference type="GO" id="GO:1990234">
    <property type="term" value="C:transferase complex"/>
    <property type="evidence" value="ECO:0007669"/>
    <property type="project" value="UniProtKB-ARBA"/>
</dbReference>
<reference evidence="6" key="1">
    <citation type="submission" date="2022-07" db="EMBL/GenBank/DDBJ databases">
        <title>Phylogenomic reconstructions and comparative analyses of Kickxellomycotina fungi.</title>
        <authorList>
            <person name="Reynolds N.K."/>
            <person name="Stajich J.E."/>
            <person name="Barry K."/>
            <person name="Grigoriev I.V."/>
            <person name="Crous P."/>
            <person name="Smith M.E."/>
        </authorList>
    </citation>
    <scope>NUCLEOTIDE SEQUENCE</scope>
    <source>
        <strain evidence="6">NBRC 100468</strain>
    </source>
</reference>
<dbReference type="EMBL" id="JANBPU010000016">
    <property type="protein sequence ID" value="KAJ1920238.1"/>
    <property type="molecule type" value="Genomic_DNA"/>
</dbReference>
<dbReference type="GO" id="GO:0140680">
    <property type="term" value="F:histone H3K36me/H3K36me2 demethylase activity"/>
    <property type="evidence" value="ECO:0007669"/>
    <property type="project" value="UniProtKB-EC"/>
</dbReference>
<dbReference type="PRINTS" id="PR00320">
    <property type="entry name" value="GPROTEINBRPT"/>
</dbReference>
<dbReference type="PANTHER" id="PTHR22847:SF637">
    <property type="entry name" value="WD REPEAT DOMAIN 5B"/>
    <property type="match status" value="1"/>
</dbReference>
<dbReference type="SUPFAM" id="SSF50978">
    <property type="entry name" value="WD40 repeat-like"/>
    <property type="match status" value="1"/>
</dbReference>
<dbReference type="Pfam" id="PF00400">
    <property type="entry name" value="WD40"/>
    <property type="match status" value="4"/>
</dbReference>
<protein>
    <submittedName>
        <fullName evidence="6">Mitochondrial fission protein</fullName>
        <ecNumber evidence="6">1.14.11.27</ecNumber>
    </submittedName>
</protein>
<evidence type="ECO:0000256" key="1">
    <source>
        <dbReference type="ARBA" id="ARBA00022574"/>
    </source>
</evidence>
<dbReference type="PROSITE" id="PS50294">
    <property type="entry name" value="WD_REPEATS_REGION"/>
    <property type="match status" value="4"/>
</dbReference>
<dbReference type="CDD" id="cd00200">
    <property type="entry name" value="WD40"/>
    <property type="match status" value="1"/>
</dbReference>
<evidence type="ECO:0000256" key="3">
    <source>
        <dbReference type="PROSITE-ProRule" id="PRU00221"/>
    </source>
</evidence>
<dbReference type="PROSITE" id="PS00678">
    <property type="entry name" value="WD_REPEATS_1"/>
    <property type="match status" value="2"/>
</dbReference>
<evidence type="ECO:0000256" key="2">
    <source>
        <dbReference type="ARBA" id="ARBA00022737"/>
    </source>
</evidence>
<dbReference type="InterPro" id="IPR019775">
    <property type="entry name" value="WD40_repeat_CS"/>
</dbReference>
<accession>A0A9W8A858</accession>
<proteinExistence type="predicted"/>
<feature type="region of interest" description="Disordered" evidence="5">
    <location>
        <begin position="1"/>
        <end position="41"/>
    </location>
</feature>
<sequence length="747" mass="82334">MGQDPKHYDHDTQYQQQQQQRQSPRPAGMDRAGNNVALTYNPNHHLQTRNIISRALYQIFPSLNHIPLISRLFQPWVPALSDSDIAILGLNQTTEGGNDRHNNRIAYAGSGRAIVFESGGGGRRRQAPRRANEIFYNQDNSGGPSLFAKFQQEVGGGATSCSSSGGTIKGSRSTSRLRRRFSKDSGHSLNELPAVGDALEDETLMDEFSESEDDSDSLLEFSGDMEGIAELQEKIKAQERKLIYKQERINQHIAQLNTKRKALIDRLDRLDSALGLVLKRRDIYESRLSNLWKFEKSAEQIQNSGIAGDQVIYDPGLNDVISNLGTIGGANSDSVGDEDDIVEDIPRLRSLERVMTGHYGELTSLDYESTLGLIASGGTDTFAKIWNADKGDTRCSIQGHSDIVRSTRFLDNKIITASNDGHIRIWDLSLLDSVQPRSITPLPGQYEDEDYPYGDASTTPLVSPSMCRYVPPMELCCEATLIGHNGAITCMQTGDGIIVSGGADGTIREWDVLTGQLSRSIGVEWATSSGTSDESYLQKAYNEAKMRGGSYKRRFQAGTDSGDGGYVGDLQFFGAAMVTGTVDGIVRLWDRRTSQAHRALRGHKDAITSISFNQNYIISGSLDGTASLWDLRSDQPLGKISLGHEITSVQLSDVSMSGHNDNRAWFVARDNKIYGWNTKSLELTAYGSDRGMKNTCKSFKKAISSPSAFSQEYTERSSESPVITRIKAIDGNRLITGSYDSIKLWKV</sequence>
<organism evidence="6 7">
    <name type="scientific">Mycoemilia scoparia</name>
    <dbReference type="NCBI Taxonomy" id="417184"/>
    <lineage>
        <taxon>Eukaryota</taxon>
        <taxon>Fungi</taxon>
        <taxon>Fungi incertae sedis</taxon>
        <taxon>Zoopagomycota</taxon>
        <taxon>Kickxellomycotina</taxon>
        <taxon>Kickxellomycetes</taxon>
        <taxon>Kickxellales</taxon>
        <taxon>Kickxellaceae</taxon>
        <taxon>Mycoemilia</taxon>
    </lineage>
</organism>
<comment type="caution">
    <text evidence="6">The sequence shown here is derived from an EMBL/GenBank/DDBJ whole genome shotgun (WGS) entry which is preliminary data.</text>
</comment>
<evidence type="ECO:0000313" key="6">
    <source>
        <dbReference type="EMBL" id="KAJ1920238.1"/>
    </source>
</evidence>
<dbReference type="EC" id="1.14.11.27" evidence="6"/>
<feature type="repeat" description="WD" evidence="3">
    <location>
        <begin position="397"/>
        <end position="429"/>
    </location>
</feature>
<feature type="compositionally biased region" description="Low complexity" evidence="5">
    <location>
        <begin position="13"/>
        <end position="22"/>
    </location>
</feature>
<keyword evidence="6" id="KW-0560">Oxidoreductase</keyword>
<feature type="repeat" description="WD" evidence="3">
    <location>
        <begin position="577"/>
        <end position="599"/>
    </location>
</feature>
<keyword evidence="7" id="KW-1185">Reference proteome</keyword>
<dbReference type="InterPro" id="IPR001680">
    <property type="entry name" value="WD40_rpt"/>
</dbReference>
<dbReference type="InterPro" id="IPR020472">
    <property type="entry name" value="WD40_PAC1"/>
</dbReference>
<dbReference type="SMART" id="SM00320">
    <property type="entry name" value="WD40"/>
    <property type="match status" value="7"/>
</dbReference>